<evidence type="ECO:0000313" key="4">
    <source>
        <dbReference type="EMBL" id="OEJ77111.1"/>
    </source>
</evidence>
<dbReference type="STRING" id="1781255.BH720_01400"/>
<comment type="caution">
    <text evidence="4">The sequence shown here is derived from an EMBL/GenBank/DDBJ whole genome shotgun (WGS) entry which is preliminary data.</text>
</comment>
<evidence type="ECO:0000259" key="3">
    <source>
        <dbReference type="Pfam" id="PF01551"/>
    </source>
</evidence>
<dbReference type="InterPro" id="IPR050570">
    <property type="entry name" value="Cell_wall_metabolism_enzyme"/>
</dbReference>
<dbReference type="Pfam" id="PF01551">
    <property type="entry name" value="Peptidase_M23"/>
    <property type="match status" value="1"/>
</dbReference>
<dbReference type="PANTHER" id="PTHR21666">
    <property type="entry name" value="PEPTIDASE-RELATED"/>
    <property type="match status" value="1"/>
</dbReference>
<evidence type="ECO:0000256" key="2">
    <source>
        <dbReference type="SAM" id="Coils"/>
    </source>
</evidence>
<dbReference type="GO" id="GO:0004222">
    <property type="term" value="F:metalloendopeptidase activity"/>
    <property type="evidence" value="ECO:0007669"/>
    <property type="project" value="TreeGrafter"/>
</dbReference>
<sequence>MSFQLPKQPFYRLVGMLCSLLWSWGLLLSFPAPAVAVPASPPPENLEQIKQELDRHRSGISQERDRLQHLENAAKERLEGLQRNREVTEDRLKQSETELQKLTQQLKQQQTQLGDAQFVYQQTAAAVSARLRFLQRQPQQYGWALLLNSENLTELMARRHQLQLLYKSDRQILEQLKQSSDRLNQQTLAIEQKKNEISLLRQQLLAQKSDFDSQAKIQQELVGRLASDRNALEAAQAQLKRDSEGITFLIQQRLAVRPSGFPGILGTGRMGIPNDGPISSGFGWRTHPILGYERFHGGIDFASDYGSIIFASQAGVVIFAGWYGGYGNSVILDHGNGITTLYAHASELFVQEGQTVQGGEAIATVGSTGLSTGPHLHFEVRENGEPVDPMNYLS</sequence>
<gene>
    <name evidence="4" type="ORF">BH720_01400</name>
</gene>
<dbReference type="CDD" id="cd12797">
    <property type="entry name" value="M23_peptidase"/>
    <property type="match status" value="1"/>
</dbReference>
<name>A0A1E5QR64_9CYAN</name>
<keyword evidence="1" id="KW-0732">Signal</keyword>
<protein>
    <submittedName>
        <fullName evidence="4">Peptidase M23</fullName>
    </submittedName>
</protein>
<dbReference type="Gene3D" id="2.70.70.10">
    <property type="entry name" value="Glucose Permease (Domain IIA)"/>
    <property type="match status" value="1"/>
</dbReference>
<accession>A0A1E5QR64</accession>
<dbReference type="SUPFAM" id="SSF51261">
    <property type="entry name" value="Duplicated hybrid motif"/>
    <property type="match status" value="1"/>
</dbReference>
<feature type="coiled-coil region" evidence="2">
    <location>
        <begin position="46"/>
        <end position="112"/>
    </location>
</feature>
<dbReference type="EMBL" id="MJGC01000016">
    <property type="protein sequence ID" value="OEJ77111.1"/>
    <property type="molecule type" value="Genomic_DNA"/>
</dbReference>
<dbReference type="PANTHER" id="PTHR21666:SF289">
    <property type="entry name" value="L-ALA--D-GLU ENDOPEPTIDASE"/>
    <property type="match status" value="1"/>
</dbReference>
<dbReference type="InterPro" id="IPR011055">
    <property type="entry name" value="Dup_hybrid_motif"/>
</dbReference>
<feature type="domain" description="M23ase beta-sheet core" evidence="3">
    <location>
        <begin position="294"/>
        <end position="389"/>
    </location>
</feature>
<dbReference type="AlphaFoldDB" id="A0A1E5QR64"/>
<dbReference type="InterPro" id="IPR016047">
    <property type="entry name" value="M23ase_b-sheet_dom"/>
</dbReference>
<dbReference type="Gene3D" id="6.10.250.3150">
    <property type="match status" value="1"/>
</dbReference>
<organism evidence="4">
    <name type="scientific">Desertifilum tharense IPPAS B-1220</name>
    <dbReference type="NCBI Taxonomy" id="1781255"/>
    <lineage>
        <taxon>Bacteria</taxon>
        <taxon>Bacillati</taxon>
        <taxon>Cyanobacteriota</taxon>
        <taxon>Cyanophyceae</taxon>
        <taxon>Desertifilales</taxon>
        <taxon>Desertifilaceae</taxon>
        <taxon>Desertifilum</taxon>
    </lineage>
</organism>
<keyword evidence="2" id="KW-0175">Coiled coil</keyword>
<reference evidence="4" key="1">
    <citation type="submission" date="2016-09" db="EMBL/GenBank/DDBJ databases">
        <title>Draft genome of thermotolerant cyanobacterium Desertifilum sp. strain IPPAS B-1220.</title>
        <authorList>
            <person name="Sinetova M.A."/>
            <person name="Bolakhan K."/>
            <person name="Zayadan B.K."/>
            <person name="Mironov K.S."/>
            <person name="Ustinova V."/>
            <person name="Kupriyanova E.V."/>
            <person name="Sidorov R.A."/>
            <person name="Skrypnik A.N."/>
            <person name="Gogoleva N.E."/>
            <person name="Gogolev Y.V."/>
            <person name="Los D.A."/>
        </authorList>
    </citation>
    <scope>NUCLEOTIDE SEQUENCE [LARGE SCALE GENOMIC DNA]</scope>
    <source>
        <strain evidence="4">IPPAS B-1220</strain>
    </source>
</reference>
<evidence type="ECO:0000256" key="1">
    <source>
        <dbReference type="ARBA" id="ARBA00022729"/>
    </source>
</evidence>
<dbReference type="RefSeq" id="WP_069965351.1">
    <property type="nucleotide sequence ID" value="NZ_CM124774.1"/>
</dbReference>
<feature type="coiled-coil region" evidence="2">
    <location>
        <begin position="166"/>
        <end position="210"/>
    </location>
</feature>
<dbReference type="OrthoDB" id="507840at2"/>
<dbReference type="FunFam" id="2.70.70.10:FF:000006">
    <property type="entry name" value="M23 family peptidase"/>
    <property type="match status" value="1"/>
</dbReference>
<proteinExistence type="predicted"/>